<dbReference type="PANTHER" id="PTHR32347:SF23">
    <property type="entry name" value="BLL5650 PROTEIN"/>
    <property type="match status" value="1"/>
</dbReference>
<name>A0ABQ4RXZ4_9HYPH</name>
<protein>
    <recommendedName>
        <fullName evidence="7">HlyD family efflux transporter periplasmic adaptor subunit</fullName>
    </recommendedName>
</protein>
<reference evidence="5" key="1">
    <citation type="journal article" date="2021" name="Front. Microbiol.">
        <title>Comprehensive Comparative Genomics and Phenotyping of Methylobacterium Species.</title>
        <authorList>
            <person name="Alessa O."/>
            <person name="Ogura Y."/>
            <person name="Fujitani Y."/>
            <person name="Takami H."/>
            <person name="Hayashi T."/>
            <person name="Sahin N."/>
            <person name="Tani A."/>
        </authorList>
    </citation>
    <scope>NUCLEOTIDE SEQUENCE</scope>
    <source>
        <strain evidence="5">DSM 19015</strain>
    </source>
</reference>
<evidence type="ECO:0000256" key="1">
    <source>
        <dbReference type="ARBA" id="ARBA00004196"/>
    </source>
</evidence>
<organism evidence="5 6">
    <name type="scientific">Methylobacterium iners</name>
    <dbReference type="NCBI Taxonomy" id="418707"/>
    <lineage>
        <taxon>Bacteria</taxon>
        <taxon>Pseudomonadati</taxon>
        <taxon>Pseudomonadota</taxon>
        <taxon>Alphaproteobacteria</taxon>
        <taxon>Hyphomicrobiales</taxon>
        <taxon>Methylobacteriaceae</taxon>
        <taxon>Methylobacterium</taxon>
    </lineage>
</organism>
<evidence type="ECO:0000313" key="6">
    <source>
        <dbReference type="Proteomes" id="UP001055125"/>
    </source>
</evidence>
<dbReference type="EMBL" id="BPQP01000030">
    <property type="protein sequence ID" value="GJD94847.1"/>
    <property type="molecule type" value="Genomic_DNA"/>
</dbReference>
<comment type="caution">
    <text evidence="5">The sequence shown here is derived from an EMBL/GenBank/DDBJ whole genome shotgun (WGS) entry which is preliminary data.</text>
</comment>
<keyword evidence="2" id="KW-0175">Coiled coil</keyword>
<comment type="subcellular location">
    <subcellularLocation>
        <location evidence="1">Cell envelope</location>
    </subcellularLocation>
</comment>
<keyword evidence="4" id="KW-0472">Membrane</keyword>
<keyword evidence="6" id="KW-1185">Reference proteome</keyword>
<evidence type="ECO:0000256" key="4">
    <source>
        <dbReference type="SAM" id="Phobius"/>
    </source>
</evidence>
<sequence length="474" mass="51475">MPEAAPAPSPRPDRGRPALARQVELPRVVGPNDSGAALRQLLRIEAELRRAENREQLELALVNEGRKLLRARQVLAVRLPERGTAKPQVERISGLAAVEKNAPLVQWLQAVLRERLGRPDAADLFTLNLRANAQASSEADGYPFPHALWAPLKDRDGRLIAGLLFTRETPWGEDETALAARLAETGAHALLAVSAAPRRRLGGRRRKGLIAGLCLAGLAALAIPVPMTVLAPAEIVAERPFVLAAPLDGVIEVIVPAPNSPVAVGDVVIRYVDTALRNGFQVAERDVAVAETRLRQNMQGAFFDEKARREVGQARAELALKVAERDYAQALFSRTQVRAERAGVAVYGDRKEWFGKPVTTGQRILEIADPRRVEVRIDLPVSDAVALQRGTAVRIFPDADPLRPIAAEVTVATPLAKLTEAGVLAYRLTAKLTAADAPPRLGMRGTAQLFGETVPLGLYLFRKPLSWSRQKLGL</sequence>
<evidence type="ECO:0000256" key="3">
    <source>
        <dbReference type="SAM" id="MobiDB-lite"/>
    </source>
</evidence>
<feature type="transmembrane region" description="Helical" evidence="4">
    <location>
        <begin position="208"/>
        <end position="231"/>
    </location>
</feature>
<dbReference type="Proteomes" id="UP001055125">
    <property type="component" value="Unassembled WGS sequence"/>
</dbReference>
<feature type="compositionally biased region" description="Pro residues" evidence="3">
    <location>
        <begin position="1"/>
        <end position="10"/>
    </location>
</feature>
<evidence type="ECO:0000256" key="2">
    <source>
        <dbReference type="ARBA" id="ARBA00023054"/>
    </source>
</evidence>
<keyword evidence="4" id="KW-1133">Transmembrane helix</keyword>
<evidence type="ECO:0000313" key="5">
    <source>
        <dbReference type="EMBL" id="GJD94847.1"/>
    </source>
</evidence>
<feature type="region of interest" description="Disordered" evidence="3">
    <location>
        <begin position="1"/>
        <end position="20"/>
    </location>
</feature>
<dbReference type="RefSeq" id="WP_238244010.1">
    <property type="nucleotide sequence ID" value="NZ_BPQP01000030.1"/>
</dbReference>
<accession>A0ABQ4RXZ4</accession>
<dbReference type="PANTHER" id="PTHR32347">
    <property type="entry name" value="EFFLUX SYSTEM COMPONENT YKNX-RELATED"/>
    <property type="match status" value="1"/>
</dbReference>
<dbReference type="InterPro" id="IPR050465">
    <property type="entry name" value="UPF0194_transport"/>
</dbReference>
<evidence type="ECO:0008006" key="7">
    <source>
        <dbReference type="Google" id="ProtNLM"/>
    </source>
</evidence>
<proteinExistence type="predicted"/>
<reference evidence="5" key="2">
    <citation type="submission" date="2021-08" db="EMBL/GenBank/DDBJ databases">
        <authorList>
            <person name="Tani A."/>
            <person name="Ola A."/>
            <person name="Ogura Y."/>
            <person name="Katsura K."/>
            <person name="Hayashi T."/>
        </authorList>
    </citation>
    <scope>NUCLEOTIDE SEQUENCE</scope>
    <source>
        <strain evidence="5">DSM 19015</strain>
    </source>
</reference>
<gene>
    <name evidence="5" type="ORF">OCOJLMKI_2053</name>
</gene>
<keyword evidence="4" id="KW-0812">Transmembrane</keyword>
<dbReference type="Gene3D" id="2.40.30.170">
    <property type="match status" value="1"/>
</dbReference>